<sequence>MSARDADTGEPPAKQRAINPVVPTKHPWNLPAQIPLLHCSCRPEDQVLVIPREANLPIDAETRKVVARVSQAVVSVVSFDVDGDRLYKASGFIIDFDKSSMIGTIISSATINIYLFDGVSYDATIIACDHHWNLLVLSVLFDRVVKTMKFVEINESRTARDAYHGIAMLQPHSTRYKLCPGDTIIGLGRQSQEPFGLQANRGIYSVERWADLPKICQEMLRATFINTFSASRHKRGAGKWKRQRNEFARPAGNEPNQAKCPAITCRRLPCTQPPWPCQHAATLRHWTLCAMSPPGGHWLTGLLTELCQKASRSGSGERGKGDRRKEKSWGKRGTTAVAGSGGMSNSGEHWGWGVVGKYCRPMISFVGYNLHVARSSRWVDVPTSLHEGLDGILVEMVSRELLSAGLQEKDLIIRCNGKRVTTNLQLFEVLVENIAKTVEVTIVKAETAILNQYIFLWRRLSRNASTSGQFHGTIRMDGSKDLFVTAPVQPDSPPKMGMELGGALSQNELERWS</sequence>
<proteinExistence type="predicted"/>
<dbReference type="InterPro" id="IPR036034">
    <property type="entry name" value="PDZ_sf"/>
</dbReference>
<name>A0A0E0GQG2_ORYNI</name>
<reference evidence="2" key="1">
    <citation type="submission" date="2015-04" db="UniProtKB">
        <authorList>
            <consortium name="EnsemblPlants"/>
        </authorList>
    </citation>
    <scope>IDENTIFICATION</scope>
    <source>
        <strain evidence="2">SL10</strain>
    </source>
</reference>
<dbReference type="OMA" id="ICQEMLR"/>
<dbReference type="Proteomes" id="UP000006591">
    <property type="component" value="Chromosome 3"/>
</dbReference>
<keyword evidence="3" id="KW-1185">Reference proteome</keyword>
<reference evidence="2" key="2">
    <citation type="submission" date="2018-04" db="EMBL/GenBank/DDBJ databases">
        <title>OnivRS2 (Oryza nivara Reference Sequence Version 2).</title>
        <authorList>
            <person name="Zhang J."/>
            <person name="Kudrna D."/>
            <person name="Lee S."/>
            <person name="Talag J."/>
            <person name="Rajasekar S."/>
            <person name="Welchert J."/>
            <person name="Hsing Y.-I."/>
            <person name="Wing R.A."/>
        </authorList>
    </citation>
    <scope>NUCLEOTIDE SEQUENCE [LARGE SCALE GENOMIC DNA]</scope>
    <source>
        <strain evidence="2">SL10</strain>
    </source>
</reference>
<dbReference type="PANTHER" id="PTHR47389:SF8">
    <property type="entry name" value="EXPRESSED PROTEIN"/>
    <property type="match status" value="1"/>
</dbReference>
<dbReference type="SUPFAM" id="SSF50494">
    <property type="entry name" value="Trypsin-like serine proteases"/>
    <property type="match status" value="1"/>
</dbReference>
<evidence type="ECO:0000256" key="1">
    <source>
        <dbReference type="SAM" id="MobiDB-lite"/>
    </source>
</evidence>
<dbReference type="SUPFAM" id="SSF50156">
    <property type="entry name" value="PDZ domain-like"/>
    <property type="match status" value="1"/>
</dbReference>
<dbReference type="Gramene" id="ONIVA03G26920.1">
    <property type="protein sequence ID" value="ONIVA03G26920.1"/>
    <property type="gene ID" value="ONIVA03G26920"/>
</dbReference>
<feature type="region of interest" description="Disordered" evidence="1">
    <location>
        <begin position="311"/>
        <end position="342"/>
    </location>
</feature>
<feature type="compositionally biased region" description="Basic and acidic residues" evidence="1">
    <location>
        <begin position="315"/>
        <end position="329"/>
    </location>
</feature>
<evidence type="ECO:0000313" key="3">
    <source>
        <dbReference type="Proteomes" id="UP000006591"/>
    </source>
</evidence>
<dbReference type="AlphaFoldDB" id="A0A0E0GQG2"/>
<protein>
    <recommendedName>
        <fullName evidence="4">PDZ domain-containing protein</fullName>
    </recommendedName>
</protein>
<dbReference type="eggNOG" id="KOG1320">
    <property type="taxonomic scope" value="Eukaryota"/>
</dbReference>
<dbReference type="STRING" id="4536.A0A0E0GQG2"/>
<evidence type="ECO:0008006" key="4">
    <source>
        <dbReference type="Google" id="ProtNLM"/>
    </source>
</evidence>
<accession>A0A0E0GQG2</accession>
<dbReference type="PANTHER" id="PTHR47389">
    <property type="entry name" value="OS09G0436400 PROTEIN"/>
    <property type="match status" value="1"/>
</dbReference>
<dbReference type="EnsemblPlants" id="ONIVA03G26920.1">
    <property type="protein sequence ID" value="ONIVA03G26920.1"/>
    <property type="gene ID" value="ONIVA03G26920"/>
</dbReference>
<evidence type="ECO:0000313" key="2">
    <source>
        <dbReference type="EnsemblPlants" id="ONIVA03G26920.1"/>
    </source>
</evidence>
<organism evidence="2">
    <name type="scientific">Oryza nivara</name>
    <name type="common">Indian wild rice</name>
    <name type="synonym">Oryza sativa f. spontanea</name>
    <dbReference type="NCBI Taxonomy" id="4536"/>
    <lineage>
        <taxon>Eukaryota</taxon>
        <taxon>Viridiplantae</taxon>
        <taxon>Streptophyta</taxon>
        <taxon>Embryophyta</taxon>
        <taxon>Tracheophyta</taxon>
        <taxon>Spermatophyta</taxon>
        <taxon>Magnoliopsida</taxon>
        <taxon>Liliopsida</taxon>
        <taxon>Poales</taxon>
        <taxon>Poaceae</taxon>
        <taxon>BOP clade</taxon>
        <taxon>Oryzoideae</taxon>
        <taxon>Oryzeae</taxon>
        <taxon>Oryzinae</taxon>
        <taxon>Oryza</taxon>
    </lineage>
</organism>
<dbReference type="InterPro" id="IPR009003">
    <property type="entry name" value="Peptidase_S1_PA"/>
</dbReference>